<protein>
    <submittedName>
        <fullName evidence="6">LysR substrate-binding domain-containing protein</fullName>
    </submittedName>
</protein>
<dbReference type="Pfam" id="PF00126">
    <property type="entry name" value="HTH_1"/>
    <property type="match status" value="1"/>
</dbReference>
<dbReference type="AlphaFoldDB" id="A0AA42WCK3"/>
<dbReference type="PANTHER" id="PTHR30537">
    <property type="entry name" value="HTH-TYPE TRANSCRIPTIONAL REGULATOR"/>
    <property type="match status" value="1"/>
</dbReference>
<dbReference type="PROSITE" id="PS50931">
    <property type="entry name" value="HTH_LYSR"/>
    <property type="match status" value="1"/>
</dbReference>
<keyword evidence="3" id="KW-0238">DNA-binding</keyword>
<dbReference type="GO" id="GO:0003700">
    <property type="term" value="F:DNA-binding transcription factor activity"/>
    <property type="evidence" value="ECO:0007669"/>
    <property type="project" value="InterPro"/>
</dbReference>
<organism evidence="6 7">
    <name type="scientific">Achromobacter marplatensis</name>
    <dbReference type="NCBI Taxonomy" id="470868"/>
    <lineage>
        <taxon>Bacteria</taxon>
        <taxon>Pseudomonadati</taxon>
        <taxon>Pseudomonadota</taxon>
        <taxon>Betaproteobacteria</taxon>
        <taxon>Burkholderiales</taxon>
        <taxon>Alcaligenaceae</taxon>
        <taxon>Achromobacter</taxon>
    </lineage>
</organism>
<dbReference type="GO" id="GO:0006351">
    <property type="term" value="P:DNA-templated transcription"/>
    <property type="evidence" value="ECO:0007669"/>
    <property type="project" value="TreeGrafter"/>
</dbReference>
<reference evidence="6" key="1">
    <citation type="submission" date="2022-09" db="EMBL/GenBank/DDBJ databases">
        <title>Intensive care unit water sources are persistently colonized with multi-drug resistant bacteria and are the site of extensive horizontal gene transfer of antibiotic resistance genes.</title>
        <authorList>
            <person name="Diorio-Toth L."/>
        </authorList>
    </citation>
    <scope>NUCLEOTIDE SEQUENCE</scope>
    <source>
        <strain evidence="6">GD03676</strain>
    </source>
</reference>
<feature type="domain" description="HTH lysR-type" evidence="5">
    <location>
        <begin position="5"/>
        <end position="62"/>
    </location>
</feature>
<evidence type="ECO:0000256" key="4">
    <source>
        <dbReference type="ARBA" id="ARBA00023163"/>
    </source>
</evidence>
<comment type="caution">
    <text evidence="6">The sequence shown here is derived from an EMBL/GenBank/DDBJ whole genome shotgun (WGS) entry which is preliminary data.</text>
</comment>
<comment type="similarity">
    <text evidence="1">Belongs to the LysR transcriptional regulatory family.</text>
</comment>
<dbReference type="InterPro" id="IPR036390">
    <property type="entry name" value="WH_DNA-bd_sf"/>
</dbReference>
<keyword evidence="2" id="KW-0805">Transcription regulation</keyword>
<dbReference type="GO" id="GO:0043565">
    <property type="term" value="F:sequence-specific DNA binding"/>
    <property type="evidence" value="ECO:0007669"/>
    <property type="project" value="TreeGrafter"/>
</dbReference>
<dbReference type="InterPro" id="IPR005119">
    <property type="entry name" value="LysR_subst-bd"/>
</dbReference>
<dbReference type="FunFam" id="1.10.10.10:FF:000001">
    <property type="entry name" value="LysR family transcriptional regulator"/>
    <property type="match status" value="1"/>
</dbReference>
<dbReference type="Gene3D" id="3.40.190.10">
    <property type="entry name" value="Periplasmic binding protein-like II"/>
    <property type="match status" value="2"/>
</dbReference>
<dbReference type="Pfam" id="PF03466">
    <property type="entry name" value="LysR_substrate"/>
    <property type="match status" value="1"/>
</dbReference>
<sequence length="298" mass="31943">MRTLPPMNSLRVFDSAARHLNLSLAADELRVSHSAVSQQIRQLETWVGSKLFERHSGGVRLTAAGQDLLRACQPAFDMLEQRCVELRGRTTSADVVVGAPASLLSNWIIPRLEQFERTHPGVQVRLQTATDIGLLERRVIDVLIVAEDHASAAIGAVPLFPEAIGPVCTRALAQRISTPADLLDMPLLHTSSRPAAWEQWASAGGVALARAEARPKREFDQLGHMLDAAAVGLGVGIAPEILVQADLRAGKLVAPLGFTATGGWFSLYFRANASAAVESLKHWLTAEAASHLVQPGGG</sequence>
<dbReference type="SUPFAM" id="SSF46785">
    <property type="entry name" value="Winged helix' DNA-binding domain"/>
    <property type="match status" value="1"/>
</dbReference>
<evidence type="ECO:0000313" key="7">
    <source>
        <dbReference type="Proteomes" id="UP001161276"/>
    </source>
</evidence>
<evidence type="ECO:0000313" key="6">
    <source>
        <dbReference type="EMBL" id="MDH2052885.1"/>
    </source>
</evidence>
<dbReference type="SUPFAM" id="SSF53850">
    <property type="entry name" value="Periplasmic binding protein-like II"/>
    <property type="match status" value="1"/>
</dbReference>
<dbReference type="InterPro" id="IPR036388">
    <property type="entry name" value="WH-like_DNA-bd_sf"/>
</dbReference>
<dbReference type="EMBL" id="JAOCKG010000010">
    <property type="protein sequence ID" value="MDH2052885.1"/>
    <property type="molecule type" value="Genomic_DNA"/>
</dbReference>
<dbReference type="RefSeq" id="WP_280028382.1">
    <property type="nucleotide sequence ID" value="NZ_JAOCKG010000010.1"/>
</dbReference>
<accession>A0AA42WCK3</accession>
<evidence type="ECO:0000256" key="2">
    <source>
        <dbReference type="ARBA" id="ARBA00023015"/>
    </source>
</evidence>
<dbReference type="InterPro" id="IPR000847">
    <property type="entry name" value="LysR_HTH_N"/>
</dbReference>
<dbReference type="PANTHER" id="PTHR30537:SF74">
    <property type="entry name" value="HTH-TYPE TRANSCRIPTIONAL REGULATOR TRPI"/>
    <property type="match status" value="1"/>
</dbReference>
<evidence type="ECO:0000256" key="3">
    <source>
        <dbReference type="ARBA" id="ARBA00023125"/>
    </source>
</evidence>
<gene>
    <name evidence="6" type="ORF">N5K24_20950</name>
</gene>
<keyword evidence="4" id="KW-0804">Transcription</keyword>
<dbReference type="PRINTS" id="PR00039">
    <property type="entry name" value="HTHLYSR"/>
</dbReference>
<proteinExistence type="inferred from homology"/>
<evidence type="ECO:0000259" key="5">
    <source>
        <dbReference type="PROSITE" id="PS50931"/>
    </source>
</evidence>
<name>A0AA42WCK3_9BURK</name>
<dbReference type="InterPro" id="IPR058163">
    <property type="entry name" value="LysR-type_TF_proteobact-type"/>
</dbReference>
<dbReference type="Proteomes" id="UP001161276">
    <property type="component" value="Unassembled WGS sequence"/>
</dbReference>
<dbReference type="Gene3D" id="1.10.10.10">
    <property type="entry name" value="Winged helix-like DNA-binding domain superfamily/Winged helix DNA-binding domain"/>
    <property type="match status" value="1"/>
</dbReference>
<evidence type="ECO:0000256" key="1">
    <source>
        <dbReference type="ARBA" id="ARBA00009437"/>
    </source>
</evidence>